<gene>
    <name evidence="1" type="ORF">B0H15DRAFT_929715</name>
</gene>
<dbReference type="InterPro" id="IPR059179">
    <property type="entry name" value="MLKL-like_MCAfunc"/>
</dbReference>
<dbReference type="AlphaFoldDB" id="A0AAD6XQX7"/>
<proteinExistence type="predicted"/>
<dbReference type="Gene3D" id="1.20.930.20">
    <property type="entry name" value="Adaptor protein Cbl, N-terminal domain"/>
    <property type="match status" value="1"/>
</dbReference>
<evidence type="ECO:0000313" key="2">
    <source>
        <dbReference type="Proteomes" id="UP001222325"/>
    </source>
</evidence>
<comment type="caution">
    <text evidence="1">The sequence shown here is derived from an EMBL/GenBank/DDBJ whole genome shotgun (WGS) entry which is preliminary data.</text>
</comment>
<evidence type="ECO:0000313" key="1">
    <source>
        <dbReference type="EMBL" id="KAJ7092892.1"/>
    </source>
</evidence>
<keyword evidence="2" id="KW-1185">Reference proteome</keyword>
<dbReference type="CDD" id="cd21037">
    <property type="entry name" value="MLKL_NTD"/>
    <property type="match status" value="1"/>
</dbReference>
<dbReference type="Proteomes" id="UP001222325">
    <property type="component" value="Unassembled WGS sequence"/>
</dbReference>
<dbReference type="GO" id="GO:0007166">
    <property type="term" value="P:cell surface receptor signaling pathway"/>
    <property type="evidence" value="ECO:0007669"/>
    <property type="project" value="InterPro"/>
</dbReference>
<organism evidence="1 2">
    <name type="scientific">Mycena belliarum</name>
    <dbReference type="NCBI Taxonomy" id="1033014"/>
    <lineage>
        <taxon>Eukaryota</taxon>
        <taxon>Fungi</taxon>
        <taxon>Dikarya</taxon>
        <taxon>Basidiomycota</taxon>
        <taxon>Agaricomycotina</taxon>
        <taxon>Agaricomycetes</taxon>
        <taxon>Agaricomycetidae</taxon>
        <taxon>Agaricales</taxon>
        <taxon>Marasmiineae</taxon>
        <taxon>Mycenaceae</taxon>
        <taxon>Mycena</taxon>
    </lineage>
</organism>
<dbReference type="EMBL" id="JARJCN010000017">
    <property type="protein sequence ID" value="KAJ7092892.1"/>
    <property type="molecule type" value="Genomic_DNA"/>
</dbReference>
<sequence length="296" mass="33379">MPPVSAIHTRLKNVTQCLTTAVGTLDSLSDTFGTPFLPVISATALSLVAVIEKIKRNKDDCANLLENIYQIISAIIELHLRSKPTGQLSPAMLYHIAKFTETLNKIHTFAEALQGGSRLKQFFRQNEMSQLLKDCKQSLQVSLDVFQINTSQDLFKDIESMQGAIQSQEQELLELISTLSDNCFSDGDSLVCEARVSPVLSDKTCNWQRWFKTSETAQTHWLCCLQSHRYFTDVAGSWSRLSMHFIKSNHESVQSWVQVVLGKLAWQELSFTIQMWQPNTDAGSLLDVNLEAYREG</sequence>
<accession>A0AAD6XQX7</accession>
<name>A0AAD6XQX7_9AGAR</name>
<protein>
    <submittedName>
        <fullName evidence="1">Uncharacterized protein</fullName>
    </submittedName>
</protein>
<reference evidence="1" key="1">
    <citation type="submission" date="2023-03" db="EMBL/GenBank/DDBJ databases">
        <title>Massive genome expansion in bonnet fungi (Mycena s.s.) driven by repeated elements and novel gene families across ecological guilds.</title>
        <authorList>
            <consortium name="Lawrence Berkeley National Laboratory"/>
            <person name="Harder C.B."/>
            <person name="Miyauchi S."/>
            <person name="Viragh M."/>
            <person name="Kuo A."/>
            <person name="Thoen E."/>
            <person name="Andreopoulos B."/>
            <person name="Lu D."/>
            <person name="Skrede I."/>
            <person name="Drula E."/>
            <person name="Henrissat B."/>
            <person name="Morin E."/>
            <person name="Kohler A."/>
            <person name="Barry K."/>
            <person name="LaButti K."/>
            <person name="Morin E."/>
            <person name="Salamov A."/>
            <person name="Lipzen A."/>
            <person name="Mereny Z."/>
            <person name="Hegedus B."/>
            <person name="Baldrian P."/>
            <person name="Stursova M."/>
            <person name="Weitz H."/>
            <person name="Taylor A."/>
            <person name="Grigoriev I.V."/>
            <person name="Nagy L.G."/>
            <person name="Martin F."/>
            <person name="Kauserud H."/>
        </authorList>
    </citation>
    <scope>NUCLEOTIDE SEQUENCE</scope>
    <source>
        <strain evidence="1">CBHHK173m</strain>
    </source>
</reference>
<dbReference type="InterPro" id="IPR036537">
    <property type="entry name" value="Adaptor_Cbl_N_dom_sf"/>
</dbReference>